<comment type="function">
    <text evidence="1 11">Catalyzes the transfer of a methyl group from 5-methyltetrahydrofolate to homocysteine resulting in methionine formation.</text>
</comment>
<feature type="binding site" evidence="11">
    <location>
        <position position="810"/>
    </location>
    <ligand>
        <name>Zn(2+)</name>
        <dbReference type="ChEBI" id="CHEBI:29105"/>
        <note>catalytic</note>
    </ligand>
</feature>
<evidence type="ECO:0000256" key="11">
    <source>
        <dbReference type="HAMAP-Rule" id="MF_00172"/>
    </source>
</evidence>
<evidence type="ECO:0000313" key="16">
    <source>
        <dbReference type="Proteomes" id="UP000199391"/>
    </source>
</evidence>
<dbReference type="PANTHER" id="PTHR30519">
    <property type="entry name" value="5-METHYLTETRAHYDROPTEROYLTRIGLUTAMATE--HOMOCYSTEINE METHYLTRANSFERASE"/>
    <property type="match status" value="1"/>
</dbReference>
<dbReference type="CDD" id="cd03311">
    <property type="entry name" value="CIMS_C_terminal_like"/>
    <property type="match status" value="1"/>
</dbReference>
<dbReference type="GO" id="GO:0032259">
    <property type="term" value="P:methylation"/>
    <property type="evidence" value="ECO:0007669"/>
    <property type="project" value="UniProtKB-KW"/>
</dbReference>
<evidence type="ECO:0000259" key="13">
    <source>
        <dbReference type="Pfam" id="PF01717"/>
    </source>
</evidence>
<comment type="catalytic activity">
    <reaction evidence="11">
        <text>5-methyltetrahydropteroyltri-L-glutamate + L-homocysteine = tetrahydropteroyltri-L-glutamate + L-methionine</text>
        <dbReference type="Rhea" id="RHEA:21196"/>
        <dbReference type="ChEBI" id="CHEBI:57844"/>
        <dbReference type="ChEBI" id="CHEBI:58140"/>
        <dbReference type="ChEBI" id="CHEBI:58199"/>
        <dbReference type="ChEBI" id="CHEBI:58207"/>
        <dbReference type="EC" id="2.1.1.14"/>
    </reaction>
</comment>
<comment type="similarity">
    <text evidence="3 11">Belongs to the vitamin-B12 independent methionine synthase family.</text>
</comment>
<feature type="region of interest" description="Disordered" evidence="12">
    <location>
        <begin position="394"/>
        <end position="444"/>
    </location>
</feature>
<keyword evidence="10 11" id="KW-0486">Methionine biosynthesis</keyword>
<feature type="active site" description="Proton donor" evidence="11">
    <location>
        <position position="778"/>
    </location>
</feature>
<evidence type="ECO:0000259" key="14">
    <source>
        <dbReference type="Pfam" id="PF08267"/>
    </source>
</evidence>
<evidence type="ECO:0000313" key="15">
    <source>
        <dbReference type="EMBL" id="SFU46190.1"/>
    </source>
</evidence>
<dbReference type="CDD" id="cd03312">
    <property type="entry name" value="CIMS_N_terminal_like"/>
    <property type="match status" value="1"/>
</dbReference>
<evidence type="ECO:0000256" key="4">
    <source>
        <dbReference type="ARBA" id="ARBA00022603"/>
    </source>
</evidence>
<dbReference type="SUPFAM" id="SSF51726">
    <property type="entry name" value="UROD/MetE-like"/>
    <property type="match status" value="2"/>
</dbReference>
<dbReference type="FunFam" id="3.20.20.210:FF:000002">
    <property type="entry name" value="5-methyltetrahydropteroyltriglutamate--homocysteine methyltransferase"/>
    <property type="match status" value="1"/>
</dbReference>
<feature type="binding site" evidence="11">
    <location>
        <position position="749"/>
    </location>
    <ligand>
        <name>Zn(2+)</name>
        <dbReference type="ChEBI" id="CHEBI:29105"/>
        <note>catalytic</note>
    </ligand>
</feature>
<keyword evidence="5 11" id="KW-0028">Amino-acid biosynthesis</keyword>
<comment type="cofactor">
    <cofactor evidence="11">
        <name>Zn(2+)</name>
        <dbReference type="ChEBI" id="CHEBI:29105"/>
    </cofactor>
    <text evidence="11">Binds 1 zinc ion per subunit.</text>
</comment>
<dbReference type="Pfam" id="PF08267">
    <property type="entry name" value="Meth_synt_1"/>
    <property type="match status" value="1"/>
</dbReference>
<accession>A0A1I7GCN7</accession>
<feature type="binding site" evidence="11">
    <location>
        <begin position="599"/>
        <end position="600"/>
    </location>
    <ligand>
        <name>5-methyltetrahydropteroyltri-L-glutamate</name>
        <dbReference type="ChEBI" id="CHEBI:58207"/>
    </ligand>
</feature>
<dbReference type="AlphaFoldDB" id="A0A1I7GCN7"/>
<dbReference type="EMBL" id="FPBO01000003">
    <property type="protein sequence ID" value="SFU46190.1"/>
    <property type="molecule type" value="Genomic_DNA"/>
</dbReference>
<gene>
    <name evidence="11" type="primary">metE</name>
    <name evidence="15" type="ORF">SAMN05216552_1003233</name>
</gene>
<dbReference type="GO" id="GO:0009086">
    <property type="term" value="P:methionine biosynthetic process"/>
    <property type="evidence" value="ECO:0007669"/>
    <property type="project" value="UniProtKB-UniRule"/>
</dbReference>
<evidence type="ECO:0000256" key="7">
    <source>
        <dbReference type="ARBA" id="ARBA00022723"/>
    </source>
</evidence>
<evidence type="ECO:0000256" key="2">
    <source>
        <dbReference type="ARBA" id="ARBA00004681"/>
    </source>
</evidence>
<name>A0A1I7GCN7_9BURK</name>
<feature type="domain" description="Cobalamin-independent methionine synthase MetE C-terminal/archaeal" evidence="13">
    <location>
        <begin position="511"/>
        <end position="832"/>
    </location>
</feature>
<proteinExistence type="inferred from homology"/>
<feature type="binding site" evidence="11">
    <location>
        <begin position="22"/>
        <end position="25"/>
    </location>
    <ligand>
        <name>5-methyltetrahydropteroyltri-L-glutamate</name>
        <dbReference type="ChEBI" id="CHEBI:58207"/>
    </ligand>
</feature>
<dbReference type="Gene3D" id="3.20.20.210">
    <property type="match status" value="2"/>
</dbReference>
<dbReference type="InterPro" id="IPR038071">
    <property type="entry name" value="UROD/MetE-like_sf"/>
</dbReference>
<protein>
    <recommendedName>
        <fullName evidence="11">5-methyltetrahydropteroyltriglutamate--homocysteine methyltransferase</fullName>
        <ecNumber evidence="11">2.1.1.14</ecNumber>
    </recommendedName>
    <alternativeName>
        <fullName evidence="11">Cobalamin-independent methionine synthase</fullName>
    </alternativeName>
    <alternativeName>
        <fullName evidence="11">Methionine synthase, vitamin-B12 independent isozyme</fullName>
    </alternativeName>
</protein>
<keyword evidence="4 11" id="KW-0489">Methyltransferase</keyword>
<feature type="compositionally biased region" description="Low complexity" evidence="12">
    <location>
        <begin position="492"/>
        <end position="502"/>
    </location>
</feature>
<feature type="binding site" evidence="11">
    <location>
        <position position="568"/>
    </location>
    <ligand>
        <name>L-methionine</name>
        <dbReference type="ChEBI" id="CHEBI:57844"/>
    </ligand>
</feature>
<keyword evidence="6 11" id="KW-0808">Transferase</keyword>
<keyword evidence="8 11" id="KW-0677">Repeat</keyword>
<dbReference type="RefSeq" id="WP_229489060.1">
    <property type="nucleotide sequence ID" value="NZ_FPBO01000003.1"/>
</dbReference>
<feature type="binding site" evidence="11">
    <location>
        <position position="725"/>
    </location>
    <ligand>
        <name>Zn(2+)</name>
        <dbReference type="ChEBI" id="CHEBI:29105"/>
        <note>catalytic</note>
    </ligand>
</feature>
<keyword evidence="7 11" id="KW-0479">Metal-binding</keyword>
<dbReference type="Pfam" id="PF01717">
    <property type="entry name" value="Meth_synt_2"/>
    <property type="match status" value="1"/>
</dbReference>
<feature type="binding site" evidence="11">
    <location>
        <position position="134"/>
    </location>
    <ligand>
        <name>5-methyltetrahydropteroyltri-L-glutamate</name>
        <dbReference type="ChEBI" id="CHEBI:58207"/>
    </ligand>
</feature>
<dbReference type="Proteomes" id="UP000199391">
    <property type="component" value="Unassembled WGS sequence"/>
</dbReference>
<dbReference type="InterPro" id="IPR006276">
    <property type="entry name" value="Cobalamin-indep_Met_synthase"/>
</dbReference>
<evidence type="ECO:0000256" key="3">
    <source>
        <dbReference type="ARBA" id="ARBA00009553"/>
    </source>
</evidence>
<comment type="pathway">
    <text evidence="2 11">Amino-acid biosynthesis; L-methionine biosynthesis via de novo pathway; L-methionine from L-homocysteine (MetE route): step 1/1.</text>
</comment>
<feature type="region of interest" description="Disordered" evidence="12">
    <location>
        <begin position="487"/>
        <end position="512"/>
    </location>
</feature>
<evidence type="ECO:0000256" key="10">
    <source>
        <dbReference type="ARBA" id="ARBA00023167"/>
    </source>
</evidence>
<reference evidence="16" key="1">
    <citation type="submission" date="2016-10" db="EMBL/GenBank/DDBJ databases">
        <authorList>
            <person name="Varghese N."/>
            <person name="Submissions S."/>
        </authorList>
    </citation>
    <scope>NUCLEOTIDE SEQUENCE [LARGE SCALE GENOMIC DNA]</scope>
    <source>
        <strain evidence="16">CGMCC 1.11014</strain>
    </source>
</reference>
<dbReference type="GO" id="GO:0008270">
    <property type="term" value="F:zinc ion binding"/>
    <property type="evidence" value="ECO:0007669"/>
    <property type="project" value="InterPro"/>
</dbReference>
<keyword evidence="16" id="KW-1185">Reference proteome</keyword>
<keyword evidence="9 11" id="KW-0862">Zinc</keyword>
<evidence type="ECO:0000256" key="9">
    <source>
        <dbReference type="ARBA" id="ARBA00022833"/>
    </source>
</evidence>
<feature type="binding site" evidence="11">
    <location>
        <position position="568"/>
    </location>
    <ligand>
        <name>L-homocysteine</name>
        <dbReference type="ChEBI" id="CHEBI:58199"/>
    </ligand>
</feature>
<feature type="binding site" evidence="11">
    <location>
        <position position="683"/>
    </location>
    <ligand>
        <name>L-homocysteine</name>
        <dbReference type="ChEBI" id="CHEBI:58199"/>
    </ligand>
</feature>
<feature type="binding site" evidence="11">
    <location>
        <position position="645"/>
    </location>
    <ligand>
        <name>5-methyltetrahydropteroyltri-L-glutamate</name>
        <dbReference type="ChEBI" id="CHEBI:58207"/>
    </ligand>
</feature>
<dbReference type="STRING" id="1035707.SAMN05216552_1003233"/>
<evidence type="ECO:0000256" key="5">
    <source>
        <dbReference type="ARBA" id="ARBA00022605"/>
    </source>
</evidence>
<feature type="binding site" evidence="11">
    <location>
        <position position="727"/>
    </location>
    <ligand>
        <name>Zn(2+)</name>
        <dbReference type="ChEBI" id="CHEBI:29105"/>
        <note>catalytic</note>
    </ligand>
</feature>
<evidence type="ECO:0000256" key="8">
    <source>
        <dbReference type="ARBA" id="ARBA00022737"/>
    </source>
</evidence>
<dbReference type="EC" id="2.1.1.14" evidence="11"/>
<organism evidence="15 16">
    <name type="scientific">Pseudoduganella namucuonensis</name>
    <dbReference type="NCBI Taxonomy" id="1035707"/>
    <lineage>
        <taxon>Bacteria</taxon>
        <taxon>Pseudomonadati</taxon>
        <taxon>Pseudomonadota</taxon>
        <taxon>Betaproteobacteria</taxon>
        <taxon>Burkholderiales</taxon>
        <taxon>Oxalobacteraceae</taxon>
        <taxon>Telluria group</taxon>
        <taxon>Pseudoduganella</taxon>
    </lineage>
</organism>
<feature type="binding site" evidence="11">
    <location>
        <position position="689"/>
    </location>
    <ligand>
        <name>5-methyltetrahydropteroyltri-L-glutamate</name>
        <dbReference type="ChEBI" id="CHEBI:58207"/>
    </ligand>
</feature>
<sequence length="837" mass="90578">MTTFTAQIQTHIPGFPRVGEARELKFALERHWRGDIGEAALEETGATLRARHWARQRDAGLDLVTVGDFAFYDQVANHIQLLGCEPARFGFHAGQSQLARYFAMARGVAGHGHAHEHGGACCGHHDSHALEMTKWFDTNYHYLVPEFSPETEFSLACERLFAEVAEAQALGHAVKAVLIGPLTFLWLGKERAAGFDRLSLLDKLLPVYGAVLDRLKALGVGWVQMDEPILGLDLPPAWRGAFETGYWQLNQVGVPLLLATYFSPLEENVSLACRLPVAGLHVDGVRAAHELTSVTDWLPAHKVLSVGIVDGRNIWRTDLDAALAQLLPIFAKRDGKLWLSTSCSLLHVPFSLAGEHALDPEVKSWLAFAAEKLDELALLKAALATFAAQAAPAPTALSRHSGPSDGTGLADGAGLSRVTGLPKGSGLSDGTALPGGSGLPGRTAEPDAARLEAALAASRAACASRRASPRVNNPAVAARIAALAPDADRRASPFPARQAAQRARSKLPAYPTTTIGSFPQTASIRSARAAHKRGELPAESYEASMRAEIAFAVGRQEELGLDVLVHGEAERNDMVEYFGEQLDGFAFTRLGWVQSYGSRCVKPPVIYGDVSRPRAMTVDWTVYAQSLTTRPMKGMLTGPVTILQWSFVRDDQPRAQTALQIALAIRDEVADLERAGIGIIQIDEPAVREGLPPRRGRWHEYLDWATRAFRVAAGAAADGTQIHTHMCYAEFNDILPQIAAMDADVITIETSRSAMELLAGFGAFRYPNEIGPGVYDIHSPRVPDTAEMVDLLRKASAVIPAGQLWVNPDCGLKTRGWPETESALRNMVAAARQLRAA</sequence>
<feature type="binding site" evidence="11">
    <location>
        <begin position="515"/>
        <end position="517"/>
    </location>
    <ligand>
        <name>L-methionine</name>
        <dbReference type="ChEBI" id="CHEBI:57844"/>
    </ligand>
</feature>
<evidence type="ECO:0000256" key="1">
    <source>
        <dbReference type="ARBA" id="ARBA00002777"/>
    </source>
</evidence>
<dbReference type="GO" id="GO:0003871">
    <property type="term" value="F:5-methyltetrahydropteroyltriglutamate-homocysteine S-methyltransferase activity"/>
    <property type="evidence" value="ECO:0007669"/>
    <property type="project" value="UniProtKB-UniRule"/>
</dbReference>
<evidence type="ECO:0000256" key="6">
    <source>
        <dbReference type="ARBA" id="ARBA00022679"/>
    </source>
</evidence>
<feature type="binding site" evidence="11">
    <location>
        <begin position="515"/>
        <end position="517"/>
    </location>
    <ligand>
        <name>L-homocysteine</name>
        <dbReference type="ChEBI" id="CHEBI:58199"/>
    </ligand>
</feature>
<dbReference type="InterPro" id="IPR002629">
    <property type="entry name" value="Met_Synth_C/arc"/>
</dbReference>
<dbReference type="UniPathway" id="UPA00051">
    <property type="reaction ID" value="UER00082"/>
</dbReference>
<dbReference type="HAMAP" id="MF_00172">
    <property type="entry name" value="Meth_synth"/>
    <property type="match status" value="1"/>
</dbReference>
<evidence type="ECO:0000256" key="12">
    <source>
        <dbReference type="SAM" id="MobiDB-lite"/>
    </source>
</evidence>
<dbReference type="NCBIfam" id="NF003556">
    <property type="entry name" value="PRK05222.1"/>
    <property type="match status" value="1"/>
</dbReference>
<feature type="domain" description="Cobalamin-independent methionine synthase MetE N-terminal" evidence="14">
    <location>
        <begin position="10"/>
        <end position="329"/>
    </location>
</feature>
<feature type="binding site" evidence="11">
    <location>
        <position position="683"/>
    </location>
    <ligand>
        <name>L-methionine</name>
        <dbReference type="ChEBI" id="CHEBI:57844"/>
    </ligand>
</feature>
<dbReference type="InterPro" id="IPR013215">
    <property type="entry name" value="Cbl-indep_Met_Synth_N"/>
</dbReference>